<dbReference type="EMBL" id="LFDV01000001">
    <property type="protein sequence ID" value="KTB49237.1"/>
    <property type="molecule type" value="Genomic_DNA"/>
</dbReference>
<dbReference type="AlphaFoldDB" id="A0A0W0GL14"/>
<name>A0A0W0GL14_9CHLR</name>
<dbReference type="RefSeq" id="WP_144437046.1">
    <property type="nucleotide sequence ID" value="NZ_KQ758903.1"/>
</dbReference>
<dbReference type="STRING" id="1217799.DEALK_01490"/>
<dbReference type="InterPro" id="IPR043733">
    <property type="entry name" value="DUF5677"/>
</dbReference>
<sequence length="320" mass="36717">MPTKAETHLLNREPNTNNSLTTLISSVLQEAINYATTAYQKCVLSKEGKTDEAFPPLATYLHIIQLADSIEVLITHGCGSPNHLLLRSMFEARLSLEYLLEKNREERSKAWIVKNKIDQMNSCELMTPTTKKGAELEQAFAKDETFRYTGRLPIPDISKETEKLEEDLNQPSYKPFYDEYKKMVSMGNIHPEWYSFFNGPRNIKALAKHLNQGSLYLTLYASWSRISHMNDAHHLTARTLDGNSFLGPIRNQRDIAHISTMALSILVLSTQLAINNYCPYYLKSFSKWYAKEIHENNARLVELELLELEQLGRNLSLKSQ</sequence>
<protein>
    <submittedName>
        <fullName evidence="1">Uncharacterized protein</fullName>
    </submittedName>
</protein>
<dbReference type="OrthoDB" id="956451at2"/>
<evidence type="ECO:0000313" key="1">
    <source>
        <dbReference type="EMBL" id="KTB49237.1"/>
    </source>
</evidence>
<gene>
    <name evidence="1" type="ORF">DEALK_01490</name>
</gene>
<reference evidence="1 2" key="1">
    <citation type="submission" date="2015-06" db="EMBL/GenBank/DDBJ databases">
        <title>Genome sequence of the organohalide-respiring Dehalogenimonas alkenigignens type strain (IP3-3T).</title>
        <authorList>
            <person name="Key T.A."/>
            <person name="Richmond D.P."/>
            <person name="Bowman K.S."/>
            <person name="Cho Y.-J."/>
            <person name="Chun J."/>
            <person name="da Costa M.S."/>
            <person name="Rainey F.A."/>
            <person name="Moe W.M."/>
        </authorList>
    </citation>
    <scope>NUCLEOTIDE SEQUENCE [LARGE SCALE GENOMIC DNA]</scope>
    <source>
        <strain evidence="1 2">IP3-3</strain>
    </source>
</reference>
<accession>A0A0W0GL14</accession>
<evidence type="ECO:0000313" key="2">
    <source>
        <dbReference type="Proteomes" id="UP000053947"/>
    </source>
</evidence>
<comment type="caution">
    <text evidence="1">The sequence shown here is derived from an EMBL/GenBank/DDBJ whole genome shotgun (WGS) entry which is preliminary data.</text>
</comment>
<dbReference type="Pfam" id="PF18928">
    <property type="entry name" value="DUF5677"/>
    <property type="match status" value="1"/>
</dbReference>
<organism evidence="1 2">
    <name type="scientific">Dehalogenimonas alkenigignens</name>
    <dbReference type="NCBI Taxonomy" id="1217799"/>
    <lineage>
        <taxon>Bacteria</taxon>
        <taxon>Bacillati</taxon>
        <taxon>Chloroflexota</taxon>
        <taxon>Dehalococcoidia</taxon>
        <taxon>Dehalococcoidales</taxon>
        <taxon>Dehalococcoidaceae</taxon>
        <taxon>Dehalogenimonas</taxon>
    </lineage>
</organism>
<dbReference type="Proteomes" id="UP000053947">
    <property type="component" value="Unassembled WGS sequence"/>
</dbReference>
<proteinExistence type="predicted"/>
<keyword evidence="2" id="KW-1185">Reference proteome</keyword>